<dbReference type="Gene3D" id="1.10.286.20">
    <property type="match status" value="1"/>
</dbReference>
<dbReference type="FunFam" id="3.10.50.30:FF:000002">
    <property type="entry name" value="Regulator of nucleoside diphosphate kinase"/>
    <property type="match status" value="1"/>
</dbReference>
<dbReference type="PANTHER" id="PTHR30437:SF5">
    <property type="entry name" value="REGULATOR OF NUCLEOSIDE DIPHOSPHATE KINASE"/>
    <property type="match status" value="1"/>
</dbReference>
<organism evidence="3 4">
    <name type="scientific">Pseudoxanthomonas suwonensis (strain 11-1)</name>
    <dbReference type="NCBI Taxonomy" id="743721"/>
    <lineage>
        <taxon>Bacteria</taxon>
        <taxon>Pseudomonadati</taxon>
        <taxon>Pseudomonadota</taxon>
        <taxon>Gammaproteobacteria</taxon>
        <taxon>Lysobacterales</taxon>
        <taxon>Lysobacteraceae</taxon>
        <taxon>Pseudoxanthomonas</taxon>
    </lineage>
</organism>
<feature type="domain" description="Transcription elongation factor GreA/GreB C-terminal" evidence="1">
    <location>
        <begin position="57"/>
        <end position="133"/>
    </location>
</feature>
<dbReference type="GO" id="GO:0003746">
    <property type="term" value="F:translation elongation factor activity"/>
    <property type="evidence" value="ECO:0007669"/>
    <property type="project" value="UniProtKB-KW"/>
</dbReference>
<dbReference type="Pfam" id="PF01272">
    <property type="entry name" value="GreA_GreB"/>
    <property type="match status" value="1"/>
</dbReference>
<dbReference type="PANTHER" id="PTHR30437">
    <property type="entry name" value="TRANSCRIPTION ELONGATION FACTOR GREA"/>
    <property type="match status" value="1"/>
</dbReference>
<dbReference type="STRING" id="743721.Psesu_2388"/>
<reference evidence="3 4" key="1">
    <citation type="submission" date="2011-01" db="EMBL/GenBank/DDBJ databases">
        <title>Complete sequence of Pseudoxanthomonas suwonensis 11-1.</title>
        <authorList>
            <consortium name="US DOE Joint Genome Institute"/>
            <person name="Lucas S."/>
            <person name="Copeland A."/>
            <person name="Lapidus A."/>
            <person name="Cheng J.-F."/>
            <person name="Goodwin L."/>
            <person name="Pitluck S."/>
            <person name="Teshima H."/>
            <person name="Detter J.C."/>
            <person name="Han C."/>
            <person name="Tapia R."/>
            <person name="Land M."/>
            <person name="Hauser L."/>
            <person name="Kyrpides N."/>
            <person name="Ivanova N."/>
            <person name="Ovchinnikova G."/>
            <person name="Siebers A.K."/>
            <person name="Allgaier M."/>
            <person name="Thelen M.P."/>
            <person name="Hugenholtz P."/>
            <person name="Gladden J."/>
            <person name="Woyke T."/>
        </authorList>
    </citation>
    <scope>NUCLEOTIDE SEQUENCE [LARGE SCALE GENOMIC DNA]</scope>
    <source>
        <strain evidence="4">11-1</strain>
    </source>
</reference>
<dbReference type="Gene3D" id="3.10.50.30">
    <property type="entry name" value="Transcription elongation factor, GreA/GreB, C-terminal domain"/>
    <property type="match status" value="1"/>
</dbReference>
<sequence length="143" mass="15197">MSTQPASGLPPSLIISSRDMARLEAMLDSPVLARLPAATALMDELNRAEVLPPEQVPADVVTMHSQVECEDIASGEKHVLTLVYPNEADVEKGRVSVLAPVGSALLGLSVGQSIDWQAPGGRPLKLRVTGVRYQPEAAGDLHR</sequence>
<dbReference type="SUPFAM" id="SSF54534">
    <property type="entry name" value="FKBP-like"/>
    <property type="match status" value="1"/>
</dbReference>
<dbReference type="GO" id="GO:0070063">
    <property type="term" value="F:RNA polymerase binding"/>
    <property type="evidence" value="ECO:0007669"/>
    <property type="project" value="InterPro"/>
</dbReference>
<keyword evidence="3" id="KW-0648">Protein biosynthesis</keyword>
<feature type="domain" description="Regulator of nucleoside diphosphate kinase N-terminal" evidence="2">
    <location>
        <begin position="11"/>
        <end position="50"/>
    </location>
</feature>
<evidence type="ECO:0000259" key="1">
    <source>
        <dbReference type="Pfam" id="PF01272"/>
    </source>
</evidence>
<dbReference type="KEGG" id="psu:Psesu_2388"/>
<dbReference type="GO" id="GO:0003677">
    <property type="term" value="F:DNA binding"/>
    <property type="evidence" value="ECO:0007669"/>
    <property type="project" value="InterPro"/>
</dbReference>
<evidence type="ECO:0000313" key="4">
    <source>
        <dbReference type="Proteomes" id="UP000008632"/>
    </source>
</evidence>
<dbReference type="Pfam" id="PF14760">
    <property type="entry name" value="Rnk_N"/>
    <property type="match status" value="1"/>
</dbReference>
<protein>
    <submittedName>
        <fullName evidence="3">GreA/GreB family elongation factor</fullName>
    </submittedName>
</protein>
<name>E6WVM2_PSEUU</name>
<gene>
    <name evidence="3" type="ordered locus">Psesu_2388</name>
</gene>
<dbReference type="OrthoDB" id="192847at2"/>
<dbReference type="RefSeq" id="WP_013536048.1">
    <property type="nucleotide sequence ID" value="NC_014924.1"/>
</dbReference>
<dbReference type="InterPro" id="IPR023459">
    <property type="entry name" value="Tscrpt_elong_fac_GreA/B_fam"/>
</dbReference>
<dbReference type="InterPro" id="IPR036953">
    <property type="entry name" value="GreA/GreB_C_sf"/>
</dbReference>
<keyword evidence="4" id="KW-1185">Reference proteome</keyword>
<dbReference type="AlphaFoldDB" id="E6WVM2"/>
<dbReference type="EMBL" id="CP002446">
    <property type="protein sequence ID" value="ADV28221.1"/>
    <property type="molecule type" value="Genomic_DNA"/>
</dbReference>
<dbReference type="Proteomes" id="UP000008632">
    <property type="component" value="Chromosome"/>
</dbReference>
<accession>E6WVM2</accession>
<proteinExistence type="predicted"/>
<dbReference type="HOGENOM" id="CLU_120358_1_1_6"/>
<keyword evidence="3" id="KW-0251">Elongation factor</keyword>
<dbReference type="NCBIfam" id="NF004396">
    <property type="entry name" value="PRK05753.1"/>
    <property type="match status" value="1"/>
</dbReference>
<dbReference type="GO" id="GO:0006354">
    <property type="term" value="P:DNA-templated transcription elongation"/>
    <property type="evidence" value="ECO:0007669"/>
    <property type="project" value="TreeGrafter"/>
</dbReference>
<dbReference type="InterPro" id="IPR001437">
    <property type="entry name" value="Tscrpt_elong_fac_GreA/B_C"/>
</dbReference>
<dbReference type="GO" id="GO:0032784">
    <property type="term" value="P:regulation of DNA-templated transcription elongation"/>
    <property type="evidence" value="ECO:0007669"/>
    <property type="project" value="InterPro"/>
</dbReference>
<evidence type="ECO:0000259" key="2">
    <source>
        <dbReference type="Pfam" id="PF14760"/>
    </source>
</evidence>
<dbReference type="InterPro" id="IPR029462">
    <property type="entry name" value="Rnk_N"/>
</dbReference>
<dbReference type="eggNOG" id="COG0782">
    <property type="taxonomic scope" value="Bacteria"/>
</dbReference>
<evidence type="ECO:0000313" key="3">
    <source>
        <dbReference type="EMBL" id="ADV28221.1"/>
    </source>
</evidence>